<dbReference type="WBParaSite" id="nRc.2.0.1.t00635-RA">
    <property type="protein sequence ID" value="nRc.2.0.1.t00635-RA"/>
    <property type="gene ID" value="nRc.2.0.1.g00635"/>
</dbReference>
<accession>A0A915HG66</accession>
<dbReference type="Proteomes" id="UP000887565">
    <property type="component" value="Unplaced"/>
</dbReference>
<dbReference type="AlphaFoldDB" id="A0A915HG66"/>
<name>A0A915HG66_ROMCU</name>
<sequence>MAKQTLVLDDLWLYTKGLRTWLYLKKNIYITAERPMFVEIVGGRKNHHQTTQKQIGHGQRSVVRINTEVKLI</sequence>
<evidence type="ECO:0000313" key="1">
    <source>
        <dbReference type="Proteomes" id="UP000887565"/>
    </source>
</evidence>
<organism evidence="1 2">
    <name type="scientific">Romanomermis culicivorax</name>
    <name type="common">Nematode worm</name>
    <dbReference type="NCBI Taxonomy" id="13658"/>
    <lineage>
        <taxon>Eukaryota</taxon>
        <taxon>Metazoa</taxon>
        <taxon>Ecdysozoa</taxon>
        <taxon>Nematoda</taxon>
        <taxon>Enoplea</taxon>
        <taxon>Dorylaimia</taxon>
        <taxon>Mermithida</taxon>
        <taxon>Mermithoidea</taxon>
        <taxon>Mermithidae</taxon>
        <taxon>Romanomermis</taxon>
    </lineage>
</organism>
<evidence type="ECO:0000313" key="2">
    <source>
        <dbReference type="WBParaSite" id="nRc.2.0.1.t00635-RA"/>
    </source>
</evidence>
<reference evidence="2" key="1">
    <citation type="submission" date="2022-11" db="UniProtKB">
        <authorList>
            <consortium name="WormBaseParasite"/>
        </authorList>
    </citation>
    <scope>IDENTIFICATION</scope>
</reference>
<protein>
    <submittedName>
        <fullName evidence="2">Uncharacterized protein</fullName>
    </submittedName>
</protein>
<keyword evidence="1" id="KW-1185">Reference proteome</keyword>
<proteinExistence type="predicted"/>